<gene>
    <name evidence="2" type="ORF">EDC30_10214</name>
</gene>
<dbReference type="EMBL" id="SLZQ01000002">
    <property type="protein sequence ID" value="TCS38279.1"/>
    <property type="molecule type" value="Genomic_DNA"/>
</dbReference>
<feature type="region of interest" description="Disordered" evidence="1">
    <location>
        <begin position="1"/>
        <end position="137"/>
    </location>
</feature>
<organism evidence="2 3">
    <name type="scientific">Paucimonas lemoignei</name>
    <name type="common">Pseudomonas lemoignei</name>
    <dbReference type="NCBI Taxonomy" id="29443"/>
    <lineage>
        <taxon>Bacteria</taxon>
        <taxon>Pseudomonadati</taxon>
        <taxon>Pseudomonadota</taxon>
        <taxon>Betaproteobacteria</taxon>
        <taxon>Burkholderiales</taxon>
        <taxon>Burkholderiaceae</taxon>
        <taxon>Paucimonas</taxon>
    </lineage>
</organism>
<name>A0A4R3I2Z5_PAULE</name>
<proteinExistence type="predicted"/>
<evidence type="ECO:0000256" key="1">
    <source>
        <dbReference type="SAM" id="MobiDB-lite"/>
    </source>
</evidence>
<feature type="compositionally biased region" description="Basic and acidic residues" evidence="1">
    <location>
        <begin position="54"/>
        <end position="69"/>
    </location>
</feature>
<accession>A0A4R3I2Z5</accession>
<dbReference type="AlphaFoldDB" id="A0A4R3I2Z5"/>
<protein>
    <submittedName>
        <fullName evidence="2">Uncharacterized protein</fullName>
    </submittedName>
</protein>
<dbReference type="RefSeq" id="WP_132257284.1">
    <property type="nucleotide sequence ID" value="NZ_SLZQ01000002.1"/>
</dbReference>
<keyword evidence="3" id="KW-1185">Reference proteome</keyword>
<evidence type="ECO:0000313" key="3">
    <source>
        <dbReference type="Proteomes" id="UP000295382"/>
    </source>
</evidence>
<evidence type="ECO:0000313" key="2">
    <source>
        <dbReference type="EMBL" id="TCS38279.1"/>
    </source>
</evidence>
<dbReference type="Proteomes" id="UP000295382">
    <property type="component" value="Unassembled WGS sequence"/>
</dbReference>
<dbReference type="OrthoDB" id="8777914at2"/>
<comment type="caution">
    <text evidence="2">The sequence shown here is derived from an EMBL/GenBank/DDBJ whole genome shotgun (WGS) entry which is preliminary data.</text>
</comment>
<reference evidence="2 3" key="1">
    <citation type="submission" date="2019-03" db="EMBL/GenBank/DDBJ databases">
        <title>Genomic Encyclopedia of Type Strains, Phase IV (KMG-IV): sequencing the most valuable type-strain genomes for metagenomic binning, comparative biology and taxonomic classification.</title>
        <authorList>
            <person name="Goeker M."/>
        </authorList>
    </citation>
    <scope>NUCLEOTIDE SEQUENCE [LARGE SCALE GENOMIC DNA]</scope>
    <source>
        <strain evidence="2 3">DSM 7445</strain>
    </source>
</reference>
<sequence>MSSSTLDPDNMPEPDRQLGKGHSNKELGPSDLSDTGSDVQPGIRAIDEPGFGLDLDRGTTEDPDIRNIEASDDNEDSTATGEDVTAGREGDVELNADIETDRIDYLSPDLDLDAGTETAPEDLPPPRRQNIERPTSR</sequence>